<evidence type="ECO:0000313" key="9">
    <source>
        <dbReference type="Proteomes" id="UP000734854"/>
    </source>
</evidence>
<feature type="domain" description="EamA" evidence="7">
    <location>
        <begin position="116"/>
        <end position="253"/>
    </location>
</feature>
<accession>A0A8J5KH68</accession>
<evidence type="ECO:0000256" key="4">
    <source>
        <dbReference type="ARBA" id="ARBA00022989"/>
    </source>
</evidence>
<evidence type="ECO:0000256" key="5">
    <source>
        <dbReference type="ARBA" id="ARBA00023136"/>
    </source>
</evidence>
<reference evidence="8 9" key="1">
    <citation type="submission" date="2020-08" db="EMBL/GenBank/DDBJ databases">
        <title>Plant Genome Project.</title>
        <authorList>
            <person name="Zhang R.-G."/>
        </authorList>
    </citation>
    <scope>NUCLEOTIDE SEQUENCE [LARGE SCALE GENOMIC DNA]</scope>
    <source>
        <tissue evidence="8">Rhizome</tissue>
    </source>
</reference>
<evidence type="ECO:0000259" key="7">
    <source>
        <dbReference type="Pfam" id="PF00892"/>
    </source>
</evidence>
<dbReference type="AlphaFoldDB" id="A0A8J5KH68"/>
<dbReference type="Pfam" id="PF00892">
    <property type="entry name" value="EamA"/>
    <property type="match status" value="2"/>
</dbReference>
<evidence type="ECO:0000256" key="2">
    <source>
        <dbReference type="ARBA" id="ARBA00007635"/>
    </source>
</evidence>
<feature type="transmembrane region" description="Helical" evidence="6">
    <location>
        <begin position="280"/>
        <end position="303"/>
    </location>
</feature>
<evidence type="ECO:0000313" key="8">
    <source>
        <dbReference type="EMBL" id="KAG6483181.1"/>
    </source>
</evidence>
<evidence type="ECO:0000256" key="3">
    <source>
        <dbReference type="ARBA" id="ARBA00022692"/>
    </source>
</evidence>
<keyword evidence="5 6" id="KW-0472">Membrane</keyword>
<keyword evidence="3 6" id="KW-0812">Transmembrane</keyword>
<dbReference type="InterPro" id="IPR037185">
    <property type="entry name" value="EmrE-like"/>
</dbReference>
<feature type="transmembrane region" description="Helical" evidence="6">
    <location>
        <begin position="111"/>
        <end position="130"/>
    </location>
</feature>
<gene>
    <name evidence="8" type="ORF">ZIOFF_059821</name>
</gene>
<dbReference type="GO" id="GO:0016020">
    <property type="term" value="C:membrane"/>
    <property type="evidence" value="ECO:0007669"/>
    <property type="project" value="UniProtKB-SubCell"/>
</dbReference>
<dbReference type="InterPro" id="IPR000620">
    <property type="entry name" value="EamA_dom"/>
</dbReference>
<protein>
    <recommendedName>
        <fullName evidence="7">EamA domain-containing protein</fullName>
    </recommendedName>
</protein>
<keyword evidence="4 6" id="KW-1133">Transmembrane helix</keyword>
<feature type="transmembrane region" description="Helical" evidence="6">
    <location>
        <begin position="315"/>
        <end position="333"/>
    </location>
</feature>
<dbReference type="SUPFAM" id="SSF103481">
    <property type="entry name" value="Multidrug resistance efflux transporter EmrE"/>
    <property type="match status" value="2"/>
</dbReference>
<evidence type="ECO:0000256" key="1">
    <source>
        <dbReference type="ARBA" id="ARBA00004141"/>
    </source>
</evidence>
<dbReference type="GO" id="GO:0022857">
    <property type="term" value="F:transmembrane transporter activity"/>
    <property type="evidence" value="ECO:0007669"/>
    <property type="project" value="InterPro"/>
</dbReference>
<feature type="transmembrane region" description="Helical" evidence="6">
    <location>
        <begin position="379"/>
        <end position="399"/>
    </location>
</feature>
<feature type="transmembrane region" description="Helical" evidence="6">
    <location>
        <begin position="175"/>
        <end position="198"/>
    </location>
</feature>
<dbReference type="InterPro" id="IPR030184">
    <property type="entry name" value="WAT1-related"/>
</dbReference>
<feature type="transmembrane region" description="Helical" evidence="6">
    <location>
        <begin position="142"/>
        <end position="163"/>
    </location>
</feature>
<dbReference type="Proteomes" id="UP000734854">
    <property type="component" value="Unassembled WGS sequence"/>
</dbReference>
<proteinExistence type="inferred from homology"/>
<name>A0A8J5KH68_ZINOF</name>
<organism evidence="8 9">
    <name type="scientific">Zingiber officinale</name>
    <name type="common">Ginger</name>
    <name type="synonym">Amomum zingiber</name>
    <dbReference type="NCBI Taxonomy" id="94328"/>
    <lineage>
        <taxon>Eukaryota</taxon>
        <taxon>Viridiplantae</taxon>
        <taxon>Streptophyta</taxon>
        <taxon>Embryophyta</taxon>
        <taxon>Tracheophyta</taxon>
        <taxon>Spermatophyta</taxon>
        <taxon>Magnoliopsida</taxon>
        <taxon>Liliopsida</taxon>
        <taxon>Zingiberales</taxon>
        <taxon>Zingiberaceae</taxon>
        <taxon>Zingiber</taxon>
    </lineage>
</organism>
<feature type="transmembrane region" description="Helical" evidence="6">
    <location>
        <begin position="405"/>
        <end position="424"/>
    </location>
</feature>
<keyword evidence="9" id="KW-1185">Reference proteome</keyword>
<dbReference type="PANTHER" id="PTHR31218">
    <property type="entry name" value="WAT1-RELATED PROTEIN"/>
    <property type="match status" value="1"/>
</dbReference>
<evidence type="ECO:0000256" key="6">
    <source>
        <dbReference type="SAM" id="Phobius"/>
    </source>
</evidence>
<sequence>MKHLGSGSMAVSTTEIPVVEIQPPFFLVVLWQLLYREETRRTTLRQQRTPNEFVAFTRSAIDVAVVGLEKSRELAWGRSGDEEGDVHSARPRLLDLDLGMRGGESFSSEKVKLLAAVLLLQLCYAGYNIAAKVALDKGIGQFVFPVYTNVIGFLLLAPFAYFLEKEVRPSLSLSLLFQFFLLASFGITIAQVCLLIGLCYVPTTYAVAIQNLCPALTFAMAAALGLEQVHIAKRYGLAKVLGTVTSIGGATVVTLYKGHPLLPHPLSTNVLATPIISNSILHWTLGCASILGSCTIWSAWIVLQVPVVKKYPAKLSFSAFICFFGFLQCLVVACISETDSEKWKVHSVEQLCTILYSGLVVSGVAIALLIWCIDKGGPLFTAVFGPVQIVAVAIVSVLIFDDQLYLGGVVGSIIIVFGLYLVLWGKNEEKVSNQDMNQGLQSHLLQIDPCE</sequence>
<comment type="caution">
    <text evidence="8">The sequence shown here is derived from an EMBL/GenBank/DDBJ whole genome shotgun (WGS) entry which is preliminary data.</text>
</comment>
<feature type="transmembrane region" description="Helical" evidence="6">
    <location>
        <begin position="353"/>
        <end position="372"/>
    </location>
</feature>
<comment type="subcellular location">
    <subcellularLocation>
        <location evidence="1">Membrane</location>
        <topology evidence="1">Multi-pass membrane protein</topology>
    </subcellularLocation>
</comment>
<comment type="similarity">
    <text evidence="2">Belongs to the drug/metabolite transporter (DMT) superfamily. Plant drug/metabolite exporter (P-DME) (TC 2.A.7.4) family.</text>
</comment>
<dbReference type="EMBL" id="JACMSC010000016">
    <property type="protein sequence ID" value="KAG6483181.1"/>
    <property type="molecule type" value="Genomic_DNA"/>
</dbReference>
<feature type="transmembrane region" description="Helical" evidence="6">
    <location>
        <begin position="236"/>
        <end position="256"/>
    </location>
</feature>
<feature type="domain" description="EamA" evidence="7">
    <location>
        <begin position="285"/>
        <end position="423"/>
    </location>
</feature>